<reference evidence="7 8" key="1">
    <citation type="submission" date="2021-03" db="EMBL/GenBank/DDBJ databases">
        <title>Whole genome sequence of Jiella sp. MQZ13P-4.</title>
        <authorList>
            <person name="Tuo L."/>
        </authorList>
    </citation>
    <scope>NUCLEOTIDE SEQUENCE [LARGE SCALE GENOMIC DNA]</scope>
    <source>
        <strain evidence="7 8">MQZ13P-4</strain>
    </source>
</reference>
<dbReference type="CDD" id="cd00090">
    <property type="entry name" value="HTH_ARSR"/>
    <property type="match status" value="1"/>
</dbReference>
<dbReference type="InterPro" id="IPR011991">
    <property type="entry name" value="ArsR-like_HTH"/>
</dbReference>
<dbReference type="SUPFAM" id="SSF55781">
    <property type="entry name" value="GAF domain-like"/>
    <property type="match status" value="1"/>
</dbReference>
<dbReference type="EMBL" id="JAFMPY010000027">
    <property type="protein sequence ID" value="MBO0905875.1"/>
    <property type="molecule type" value="Genomic_DNA"/>
</dbReference>
<dbReference type="Pfam" id="PF09339">
    <property type="entry name" value="HTH_IclR"/>
    <property type="match status" value="1"/>
</dbReference>
<sequence>MTHVPAERCLSIIQLLADSAADMPLGEIAERLNLPKSGAHRLLTTLVEEGWAKKDAQTGFYGLTMRLVILGQRFYVASGIPDICQPLLDQLAAASREFVRLAVVDSNALVWVAQAQGARAGLMYQPSTAAATVPLHATASGKAWLSTLPLDRAIEIVLATGGFENAEAYGPNVMRSVAELIEELAATAARGYGRVMNEAEPGVTALAAVIRSGSTGPVAATVSIAGPSVRMTDARVQDLAPLVTACAAELSDLWPLRLGTDYPPNAERTRGRAPQPGREEGEDGRQRLRAG</sequence>
<evidence type="ECO:0000313" key="7">
    <source>
        <dbReference type="EMBL" id="MBO0905875.1"/>
    </source>
</evidence>
<dbReference type="SMART" id="SM00346">
    <property type="entry name" value="HTH_ICLR"/>
    <property type="match status" value="1"/>
</dbReference>
<keyword evidence="3" id="KW-0804">Transcription</keyword>
<dbReference type="Gene3D" id="1.10.10.10">
    <property type="entry name" value="Winged helix-like DNA-binding domain superfamily/Winged helix DNA-binding domain"/>
    <property type="match status" value="1"/>
</dbReference>
<feature type="region of interest" description="Disordered" evidence="4">
    <location>
        <begin position="261"/>
        <end position="291"/>
    </location>
</feature>
<comment type="caution">
    <text evidence="7">The sequence shown here is derived from an EMBL/GenBank/DDBJ whole genome shotgun (WGS) entry which is preliminary data.</text>
</comment>
<feature type="domain" description="HTH iclR-type" evidence="5">
    <location>
        <begin position="3"/>
        <end position="65"/>
    </location>
</feature>
<dbReference type="Gene3D" id="3.30.450.40">
    <property type="match status" value="1"/>
</dbReference>
<dbReference type="RefSeq" id="WP_207352507.1">
    <property type="nucleotide sequence ID" value="NZ_JAFMPY010000027.1"/>
</dbReference>
<evidence type="ECO:0000256" key="2">
    <source>
        <dbReference type="ARBA" id="ARBA00023125"/>
    </source>
</evidence>
<dbReference type="InterPro" id="IPR036388">
    <property type="entry name" value="WH-like_DNA-bd_sf"/>
</dbReference>
<name>A0ABS3J9R1_9HYPH</name>
<keyword evidence="2" id="KW-0238">DNA-binding</keyword>
<protein>
    <submittedName>
        <fullName evidence="7">IclR family transcriptional regulator</fullName>
    </submittedName>
</protein>
<dbReference type="PANTHER" id="PTHR30136">
    <property type="entry name" value="HELIX-TURN-HELIX TRANSCRIPTIONAL REGULATOR, ICLR FAMILY"/>
    <property type="match status" value="1"/>
</dbReference>
<dbReference type="PROSITE" id="PS51078">
    <property type="entry name" value="ICLR_ED"/>
    <property type="match status" value="1"/>
</dbReference>
<accession>A0ABS3J9R1</accession>
<organism evidence="7 8">
    <name type="scientific">Jiella sonneratiae</name>
    <dbReference type="NCBI Taxonomy" id="2816856"/>
    <lineage>
        <taxon>Bacteria</taxon>
        <taxon>Pseudomonadati</taxon>
        <taxon>Pseudomonadota</taxon>
        <taxon>Alphaproteobacteria</taxon>
        <taxon>Hyphomicrobiales</taxon>
        <taxon>Aurantimonadaceae</taxon>
        <taxon>Jiella</taxon>
    </lineage>
</organism>
<keyword evidence="1" id="KW-0805">Transcription regulation</keyword>
<dbReference type="Proteomes" id="UP000664288">
    <property type="component" value="Unassembled WGS sequence"/>
</dbReference>
<dbReference type="Pfam" id="PF01614">
    <property type="entry name" value="IclR_C"/>
    <property type="match status" value="1"/>
</dbReference>
<dbReference type="PANTHER" id="PTHR30136:SF35">
    <property type="entry name" value="HTH-TYPE TRANSCRIPTIONAL REGULATOR RV1719"/>
    <property type="match status" value="1"/>
</dbReference>
<feature type="compositionally biased region" description="Basic and acidic residues" evidence="4">
    <location>
        <begin position="277"/>
        <end position="291"/>
    </location>
</feature>
<dbReference type="PROSITE" id="PS51077">
    <property type="entry name" value="HTH_ICLR"/>
    <property type="match status" value="1"/>
</dbReference>
<dbReference type="InterPro" id="IPR050707">
    <property type="entry name" value="HTH_MetabolicPath_Reg"/>
</dbReference>
<evidence type="ECO:0000313" key="8">
    <source>
        <dbReference type="Proteomes" id="UP000664288"/>
    </source>
</evidence>
<evidence type="ECO:0000256" key="4">
    <source>
        <dbReference type="SAM" id="MobiDB-lite"/>
    </source>
</evidence>
<dbReference type="SUPFAM" id="SSF46785">
    <property type="entry name" value="Winged helix' DNA-binding domain"/>
    <property type="match status" value="1"/>
</dbReference>
<gene>
    <name evidence="7" type="ORF">J1C47_19695</name>
</gene>
<dbReference type="InterPro" id="IPR014757">
    <property type="entry name" value="Tscrpt_reg_IclR_C"/>
</dbReference>
<proteinExistence type="predicted"/>
<dbReference type="InterPro" id="IPR005471">
    <property type="entry name" value="Tscrpt_reg_IclR_N"/>
</dbReference>
<dbReference type="InterPro" id="IPR029016">
    <property type="entry name" value="GAF-like_dom_sf"/>
</dbReference>
<dbReference type="InterPro" id="IPR036390">
    <property type="entry name" value="WH_DNA-bd_sf"/>
</dbReference>
<evidence type="ECO:0000259" key="5">
    <source>
        <dbReference type="PROSITE" id="PS51077"/>
    </source>
</evidence>
<feature type="domain" description="IclR-ED" evidence="6">
    <location>
        <begin position="66"/>
        <end position="256"/>
    </location>
</feature>
<evidence type="ECO:0000259" key="6">
    <source>
        <dbReference type="PROSITE" id="PS51078"/>
    </source>
</evidence>
<evidence type="ECO:0000256" key="1">
    <source>
        <dbReference type="ARBA" id="ARBA00023015"/>
    </source>
</evidence>
<keyword evidence="8" id="KW-1185">Reference proteome</keyword>
<evidence type="ECO:0000256" key="3">
    <source>
        <dbReference type="ARBA" id="ARBA00023163"/>
    </source>
</evidence>